<protein>
    <submittedName>
        <fullName evidence="1">Uncharacterized protein</fullName>
    </submittedName>
</protein>
<name>A0A2T3YW72_TRIA4</name>
<evidence type="ECO:0000313" key="2">
    <source>
        <dbReference type="Proteomes" id="UP000240493"/>
    </source>
</evidence>
<dbReference type="Proteomes" id="UP000240493">
    <property type="component" value="Unassembled WGS sequence"/>
</dbReference>
<keyword evidence="2" id="KW-1185">Reference proteome</keyword>
<dbReference type="AlphaFoldDB" id="A0A2T3YW72"/>
<sequence>MPWAPTTAQGDLLFVAVGRSSLRLRDPASESHSHLATPLEPRDWDLDAIPAPSLGSPLLAFSAVGTDALPCPLQNVFLPPPLPATLSAVLRPMKCMQPAYDSQHSSGRSILVSTPVMARSLPQAGLAQPRGGVSTKYLLPTWFCQPRTGSSSAVGTETHTMPFYLVLHAPHSSAASPRLVMEPGS</sequence>
<gene>
    <name evidence="1" type="ORF">M441DRAFT_72884</name>
</gene>
<evidence type="ECO:0000313" key="1">
    <source>
        <dbReference type="EMBL" id="PTB36813.1"/>
    </source>
</evidence>
<proteinExistence type="predicted"/>
<organism evidence="1 2">
    <name type="scientific">Trichoderma asperellum (strain ATCC 204424 / CBS 433.97 / NBRC 101777)</name>
    <dbReference type="NCBI Taxonomy" id="1042311"/>
    <lineage>
        <taxon>Eukaryota</taxon>
        <taxon>Fungi</taxon>
        <taxon>Dikarya</taxon>
        <taxon>Ascomycota</taxon>
        <taxon>Pezizomycotina</taxon>
        <taxon>Sordariomycetes</taxon>
        <taxon>Hypocreomycetidae</taxon>
        <taxon>Hypocreales</taxon>
        <taxon>Hypocreaceae</taxon>
        <taxon>Trichoderma</taxon>
    </lineage>
</organism>
<dbReference type="EMBL" id="KZ679269">
    <property type="protein sequence ID" value="PTB36813.1"/>
    <property type="molecule type" value="Genomic_DNA"/>
</dbReference>
<reference evidence="1 2" key="1">
    <citation type="submission" date="2016-07" db="EMBL/GenBank/DDBJ databases">
        <title>Multiple horizontal gene transfer events from other fungi enriched the ability of initially mycotrophic Trichoderma (Ascomycota) to feed on dead plant biomass.</title>
        <authorList>
            <consortium name="DOE Joint Genome Institute"/>
            <person name="Aerts A."/>
            <person name="Atanasova L."/>
            <person name="Chenthamara K."/>
            <person name="Zhang J."/>
            <person name="Grujic M."/>
            <person name="Henrissat B."/>
            <person name="Kuo A."/>
            <person name="Salamov A."/>
            <person name="Lipzen A."/>
            <person name="Labutti K."/>
            <person name="Barry K."/>
            <person name="Miao Y."/>
            <person name="Rahimi M.J."/>
            <person name="Shen Q."/>
            <person name="Grigoriev I.V."/>
            <person name="Kubicek C.P."/>
            <person name="Druzhinina I.S."/>
        </authorList>
    </citation>
    <scope>NUCLEOTIDE SEQUENCE [LARGE SCALE GENOMIC DNA]</scope>
    <source>
        <strain evidence="1 2">CBS 433.97</strain>
    </source>
</reference>
<dbReference type="OrthoDB" id="10503330at2759"/>
<accession>A0A2T3YW72</accession>